<keyword evidence="3" id="KW-1185">Reference proteome</keyword>
<reference evidence="2 3" key="1">
    <citation type="submission" date="2019-02" db="EMBL/GenBank/DDBJ databases">
        <title>Deep-cultivation of Planctomycetes and their phenomic and genomic characterization uncovers novel biology.</title>
        <authorList>
            <person name="Wiegand S."/>
            <person name="Jogler M."/>
            <person name="Boedeker C."/>
            <person name="Pinto D."/>
            <person name="Vollmers J."/>
            <person name="Rivas-Marin E."/>
            <person name="Kohn T."/>
            <person name="Peeters S.H."/>
            <person name="Heuer A."/>
            <person name="Rast P."/>
            <person name="Oberbeckmann S."/>
            <person name="Bunk B."/>
            <person name="Jeske O."/>
            <person name="Meyerdierks A."/>
            <person name="Storesund J.E."/>
            <person name="Kallscheuer N."/>
            <person name="Luecker S."/>
            <person name="Lage O.M."/>
            <person name="Pohl T."/>
            <person name="Merkel B.J."/>
            <person name="Hornburger P."/>
            <person name="Mueller R.-W."/>
            <person name="Bruemmer F."/>
            <person name="Labrenz M."/>
            <person name="Spormann A.M."/>
            <person name="Op den Camp H."/>
            <person name="Overmann J."/>
            <person name="Amann R."/>
            <person name="Jetten M.S.M."/>
            <person name="Mascher T."/>
            <person name="Medema M.H."/>
            <person name="Devos D.P."/>
            <person name="Kaster A.-K."/>
            <person name="Ovreas L."/>
            <person name="Rohde M."/>
            <person name="Galperin M.Y."/>
            <person name="Jogler C."/>
        </authorList>
    </citation>
    <scope>NUCLEOTIDE SEQUENCE [LARGE SCALE GENOMIC DNA]</scope>
    <source>
        <strain evidence="2 3">Spa11</strain>
    </source>
</reference>
<name>A0A518K2A4_9BACT</name>
<evidence type="ECO:0000313" key="2">
    <source>
        <dbReference type="EMBL" id="QDV71899.1"/>
    </source>
</evidence>
<dbReference type="RefSeq" id="WP_231933092.1">
    <property type="nucleotide sequence ID" value="NZ_CP036349.1"/>
</dbReference>
<keyword evidence="1" id="KW-0812">Transmembrane</keyword>
<organism evidence="2 3">
    <name type="scientific">Botrimarina mediterranea</name>
    <dbReference type="NCBI Taxonomy" id="2528022"/>
    <lineage>
        <taxon>Bacteria</taxon>
        <taxon>Pseudomonadati</taxon>
        <taxon>Planctomycetota</taxon>
        <taxon>Planctomycetia</taxon>
        <taxon>Pirellulales</taxon>
        <taxon>Lacipirellulaceae</taxon>
        <taxon>Botrimarina</taxon>
    </lineage>
</organism>
<protein>
    <submittedName>
        <fullName evidence="2">Uncharacterized protein</fullName>
    </submittedName>
</protein>
<dbReference type="KEGG" id="bmei:Spa11_00680"/>
<proteinExistence type="predicted"/>
<dbReference type="AlphaFoldDB" id="A0A518K2A4"/>
<accession>A0A518K2A4</accession>
<feature type="transmembrane region" description="Helical" evidence="1">
    <location>
        <begin position="363"/>
        <end position="381"/>
    </location>
</feature>
<dbReference type="EMBL" id="CP036349">
    <property type="protein sequence ID" value="QDV71899.1"/>
    <property type="molecule type" value="Genomic_DNA"/>
</dbReference>
<evidence type="ECO:0000313" key="3">
    <source>
        <dbReference type="Proteomes" id="UP000316426"/>
    </source>
</evidence>
<evidence type="ECO:0000256" key="1">
    <source>
        <dbReference type="SAM" id="Phobius"/>
    </source>
</evidence>
<sequence length="386" mass="42710">MLTLRYVSLGMRTMLIVASLVAFLPYAEAEVTVHDELSRLLKRCTERFEGFRNLTADIEWIYESEGRTVDYMQHRSADEFGRFLSSVTRSVRGGADPQQDYIDLFDGGTSYLTTIMYDIPKHAHKGNDQVLEGIPAEMGLETTAIHTGLGPDGKDVVKNRLPHWPMLVDRFLLSALKSVDLSALETLPIELQSSGGITTIRLPSSTPGVSGAIKIVFESPKDGVIRSIERISAKGVREIYTVDKHFISGGILVPSVGSVSVDHPESGVKVFSWMYSASNIRINDPNFSDDTFQFKAGPYSLVYDNRSNVRLRAPKEGVDSKSLPTLVKLHTEDPTKLPPLIPDPGAVDLEAVEPRDPGRIRMLLLYVTVGVLLLSSTALIVQRIRR</sequence>
<keyword evidence="1" id="KW-0472">Membrane</keyword>
<gene>
    <name evidence="2" type="ORF">Spa11_00680</name>
</gene>
<dbReference type="Proteomes" id="UP000316426">
    <property type="component" value="Chromosome"/>
</dbReference>
<keyword evidence="1" id="KW-1133">Transmembrane helix</keyword>